<gene>
    <name evidence="1" type="primary">terL</name>
    <name evidence="1" type="ORF">IAD02_02340</name>
</gene>
<comment type="caution">
    <text evidence="1">The sequence shown here is derived from an EMBL/GenBank/DDBJ whole genome shotgun (WGS) entry which is preliminary data.</text>
</comment>
<name>A0A9D1FG55_9PROT</name>
<proteinExistence type="predicted"/>
<dbReference type="Proteomes" id="UP000886742">
    <property type="component" value="Unassembled WGS sequence"/>
</dbReference>
<protein>
    <submittedName>
        <fullName evidence="1">Phage terminase large subunit</fullName>
    </submittedName>
</protein>
<dbReference type="EMBL" id="DVJI01000010">
    <property type="protein sequence ID" value="HIS70806.1"/>
    <property type="molecule type" value="Genomic_DNA"/>
</dbReference>
<sequence length="201" mass="22755">MTNDFFTFLDTWNGILGYKTPAHHRQIMEFLVSVWTTPPRRGLLMAFRHSGKSTVVGIFAACVLHMRPETRILILSAESGLAARMVSHVRHILENHPMCTDLIPDTKKEWASGRITVNRPIGIREPSVICQGIHGNITGMRADLIICDDVEVPNTSNTAQKRENLRERLRELDFILSPDGAMIYIGTPHTLDSIYRTHDNQ</sequence>
<organism evidence="1 2">
    <name type="scientific">Candidatus Enterousia intestinigallinarum</name>
    <dbReference type="NCBI Taxonomy" id="2840790"/>
    <lineage>
        <taxon>Bacteria</taxon>
        <taxon>Pseudomonadati</taxon>
        <taxon>Pseudomonadota</taxon>
        <taxon>Alphaproteobacteria</taxon>
        <taxon>Candidatus Enterousia</taxon>
    </lineage>
</organism>
<dbReference type="Pfam" id="PF03237">
    <property type="entry name" value="Terminase_6N"/>
    <property type="match status" value="1"/>
</dbReference>
<evidence type="ECO:0000313" key="2">
    <source>
        <dbReference type="Proteomes" id="UP000886742"/>
    </source>
</evidence>
<evidence type="ECO:0000313" key="1">
    <source>
        <dbReference type="EMBL" id="HIS70806.1"/>
    </source>
</evidence>
<dbReference type="InterPro" id="IPR027417">
    <property type="entry name" value="P-loop_NTPase"/>
</dbReference>
<reference evidence="1" key="1">
    <citation type="submission" date="2020-10" db="EMBL/GenBank/DDBJ databases">
        <authorList>
            <person name="Gilroy R."/>
        </authorList>
    </citation>
    <scope>NUCLEOTIDE SEQUENCE</scope>
    <source>
        <strain evidence="1">ChiGjej3B3-5194</strain>
    </source>
</reference>
<dbReference type="NCBIfam" id="NF033889">
    <property type="entry name" value="termin_lrg_T7"/>
    <property type="match status" value="1"/>
</dbReference>
<reference evidence="1" key="2">
    <citation type="journal article" date="2021" name="PeerJ">
        <title>Extensive microbial diversity within the chicken gut microbiome revealed by metagenomics and culture.</title>
        <authorList>
            <person name="Gilroy R."/>
            <person name="Ravi A."/>
            <person name="Getino M."/>
            <person name="Pursley I."/>
            <person name="Horton D.L."/>
            <person name="Alikhan N.F."/>
            <person name="Baker D."/>
            <person name="Gharbi K."/>
            <person name="Hall N."/>
            <person name="Watson M."/>
            <person name="Adriaenssens E.M."/>
            <person name="Foster-Nyarko E."/>
            <person name="Jarju S."/>
            <person name="Secka A."/>
            <person name="Antonio M."/>
            <person name="Oren A."/>
            <person name="Chaudhuri R.R."/>
            <person name="La Ragione R."/>
            <person name="Hildebrand F."/>
            <person name="Pallen M.J."/>
        </authorList>
    </citation>
    <scope>NUCLEOTIDE SEQUENCE</scope>
    <source>
        <strain evidence="1">ChiGjej3B3-5194</strain>
    </source>
</reference>
<dbReference type="AlphaFoldDB" id="A0A9D1FG55"/>
<dbReference type="InterPro" id="IPR047987">
    <property type="entry name" value="Gp19-like_virus"/>
</dbReference>
<accession>A0A9D1FG55</accession>
<dbReference type="Gene3D" id="3.40.50.300">
    <property type="entry name" value="P-loop containing nucleotide triphosphate hydrolases"/>
    <property type="match status" value="1"/>
</dbReference>